<dbReference type="GO" id="GO:0071949">
    <property type="term" value="F:FAD binding"/>
    <property type="evidence" value="ECO:0007669"/>
    <property type="project" value="InterPro"/>
</dbReference>
<dbReference type="InterPro" id="IPR036046">
    <property type="entry name" value="Acylphosphatase-like_dom_sf"/>
</dbReference>
<dbReference type="KEGG" id="snan:I6N98_15960"/>
<dbReference type="Gene3D" id="3.30.70.100">
    <property type="match status" value="1"/>
</dbReference>
<keyword evidence="3" id="KW-1185">Reference proteome</keyword>
<dbReference type="Proteomes" id="UP000596063">
    <property type="component" value="Chromosome"/>
</dbReference>
<dbReference type="PROSITE" id="PS50925">
    <property type="entry name" value="BLUF"/>
    <property type="match status" value="1"/>
</dbReference>
<organism evidence="2 3">
    <name type="scientific">Spongiibacter nanhainus</name>
    <dbReference type="NCBI Taxonomy" id="2794344"/>
    <lineage>
        <taxon>Bacteria</taxon>
        <taxon>Pseudomonadati</taxon>
        <taxon>Pseudomonadota</taxon>
        <taxon>Gammaproteobacteria</taxon>
        <taxon>Cellvibrionales</taxon>
        <taxon>Spongiibacteraceae</taxon>
        <taxon>Spongiibacter</taxon>
    </lineage>
</organism>
<reference evidence="2 3" key="1">
    <citation type="submission" date="2020-12" db="EMBL/GenBank/DDBJ databases">
        <authorList>
            <person name="Shan Y."/>
        </authorList>
    </citation>
    <scope>NUCLEOTIDE SEQUENCE [LARGE SCALE GENOMIC DNA]</scope>
    <source>
        <strain evidence="3">csc3.9</strain>
    </source>
</reference>
<dbReference type="AlphaFoldDB" id="A0A7T4QZU1"/>
<protein>
    <submittedName>
        <fullName evidence="2">BLUF domain-containing protein</fullName>
    </submittedName>
</protein>
<dbReference type="Pfam" id="PF04940">
    <property type="entry name" value="BLUF"/>
    <property type="match status" value="1"/>
</dbReference>
<evidence type="ECO:0000313" key="3">
    <source>
        <dbReference type="Proteomes" id="UP000596063"/>
    </source>
</evidence>
<gene>
    <name evidence="2" type="ORF">I6N98_15960</name>
</gene>
<proteinExistence type="predicted"/>
<evidence type="ECO:0000313" key="2">
    <source>
        <dbReference type="EMBL" id="QQD17816.1"/>
    </source>
</evidence>
<dbReference type="InterPro" id="IPR007024">
    <property type="entry name" value="BLUF_domain"/>
</dbReference>
<dbReference type="RefSeq" id="WP_198569315.1">
    <property type="nucleotide sequence ID" value="NZ_CP066167.1"/>
</dbReference>
<accession>A0A7T4QZU1</accession>
<dbReference type="SMR" id="A0A7T4QZU1"/>
<dbReference type="GO" id="GO:0009882">
    <property type="term" value="F:blue light photoreceptor activity"/>
    <property type="evidence" value="ECO:0007669"/>
    <property type="project" value="InterPro"/>
</dbReference>
<dbReference type="SMART" id="SM01034">
    <property type="entry name" value="BLUF"/>
    <property type="match status" value="1"/>
</dbReference>
<dbReference type="SUPFAM" id="SSF54975">
    <property type="entry name" value="Acylphosphatase/BLUF domain-like"/>
    <property type="match status" value="1"/>
</dbReference>
<name>A0A7T4QZU1_9GAMM</name>
<dbReference type="EMBL" id="CP066167">
    <property type="protein sequence ID" value="QQD17816.1"/>
    <property type="molecule type" value="Genomic_DNA"/>
</dbReference>
<sequence length="139" mass="16518">MYLARLIYTSVPTHDFSPDDISGILETARHNNREHSITGLLYFNHRYFLQCLEGSRSNINKIYQRILNDCRHQEPLLLDYREIEVRDFPEWEMAYLPETEQTRSLYMRYSPTGEFSPYHMSGESCHQLMLSLRKVLPAV</sequence>
<evidence type="ECO:0000259" key="1">
    <source>
        <dbReference type="PROSITE" id="PS50925"/>
    </source>
</evidence>
<feature type="domain" description="BLUF" evidence="1">
    <location>
        <begin position="3"/>
        <end position="94"/>
    </location>
</feature>